<name>A0ABS0GLB1_9VIBR</name>
<feature type="domain" description="Exonuclease" evidence="4">
    <location>
        <begin position="51"/>
        <end position="225"/>
    </location>
</feature>
<dbReference type="InterPro" id="IPR013520">
    <property type="entry name" value="Ribonucl_H"/>
</dbReference>
<sequence length="237" mass="26954">MLQAIKRHFNASRHVYQQHFTCRERHDWLPGLAYYFATPLPDLKEFVGEISLLSFDFETSGIDAQRDQILSVGWVPMTIQSIDTGASEERYVCHRQYVNARSAEIHQLTPSALSKGIELDRAMDELFAALAGKVALVHGSSIERTFINQYVSDRYGLDVFPCIWIDTLKIEKQLTFDGKTHCRSSLQLNDLRQCYRLPNYTAHSAAIDALSTAELFVAQLKSIFKGHSPRLEKIACI</sequence>
<dbReference type="SMART" id="SM00479">
    <property type="entry name" value="EXOIII"/>
    <property type="match status" value="1"/>
</dbReference>
<evidence type="ECO:0000313" key="6">
    <source>
        <dbReference type="Proteomes" id="UP000597206"/>
    </source>
</evidence>
<evidence type="ECO:0000259" key="4">
    <source>
        <dbReference type="SMART" id="SM00479"/>
    </source>
</evidence>
<evidence type="ECO:0000256" key="1">
    <source>
        <dbReference type="ARBA" id="ARBA00022722"/>
    </source>
</evidence>
<dbReference type="CDD" id="cd06127">
    <property type="entry name" value="DEDDh"/>
    <property type="match status" value="1"/>
</dbReference>
<dbReference type="RefSeq" id="WP_196125107.1">
    <property type="nucleotide sequence ID" value="NZ_JADPMR010000004.1"/>
</dbReference>
<proteinExistence type="predicted"/>
<evidence type="ECO:0000256" key="2">
    <source>
        <dbReference type="ARBA" id="ARBA00022801"/>
    </source>
</evidence>
<gene>
    <name evidence="5" type="ORF">I1A42_22315</name>
</gene>
<dbReference type="InterPro" id="IPR012337">
    <property type="entry name" value="RNaseH-like_sf"/>
</dbReference>
<dbReference type="InterPro" id="IPR036397">
    <property type="entry name" value="RNaseH_sf"/>
</dbReference>
<dbReference type="Pfam" id="PF00929">
    <property type="entry name" value="RNase_T"/>
    <property type="match status" value="1"/>
</dbReference>
<keyword evidence="3" id="KW-0269">Exonuclease</keyword>
<reference evidence="5 6" key="1">
    <citation type="submission" date="2020-11" db="EMBL/GenBank/DDBJ databases">
        <title>Vibrio nitrifigilis sp. nov., a marine nitrogen-fixing bacterium isolated from the lagoon sediment of an islet inside an atoll.</title>
        <authorList>
            <person name="Wang L.-T."/>
            <person name="Shieh W.Y."/>
        </authorList>
    </citation>
    <scope>NUCLEOTIDE SEQUENCE [LARGE SCALE GENOMIC DNA]</scope>
    <source>
        <strain evidence="5 6">NFV-1</strain>
    </source>
</reference>
<keyword evidence="1" id="KW-0540">Nuclease</keyword>
<evidence type="ECO:0000313" key="5">
    <source>
        <dbReference type="EMBL" id="MBF9003217.1"/>
    </source>
</evidence>
<evidence type="ECO:0000256" key="3">
    <source>
        <dbReference type="ARBA" id="ARBA00022839"/>
    </source>
</evidence>
<dbReference type="SUPFAM" id="SSF53098">
    <property type="entry name" value="Ribonuclease H-like"/>
    <property type="match status" value="1"/>
</dbReference>
<keyword evidence="6" id="KW-1185">Reference proteome</keyword>
<comment type="caution">
    <text evidence="5">The sequence shown here is derived from an EMBL/GenBank/DDBJ whole genome shotgun (WGS) entry which is preliminary data.</text>
</comment>
<protein>
    <submittedName>
        <fullName evidence="5">DNA polymerase III subunit epsilon</fullName>
    </submittedName>
</protein>
<dbReference type="Proteomes" id="UP000597206">
    <property type="component" value="Unassembled WGS sequence"/>
</dbReference>
<dbReference type="PANTHER" id="PTHR30231">
    <property type="entry name" value="DNA POLYMERASE III SUBUNIT EPSILON"/>
    <property type="match status" value="1"/>
</dbReference>
<dbReference type="EMBL" id="JADPMR010000004">
    <property type="protein sequence ID" value="MBF9003217.1"/>
    <property type="molecule type" value="Genomic_DNA"/>
</dbReference>
<dbReference type="Gene3D" id="3.30.420.10">
    <property type="entry name" value="Ribonuclease H-like superfamily/Ribonuclease H"/>
    <property type="match status" value="1"/>
</dbReference>
<dbReference type="PANTHER" id="PTHR30231:SF4">
    <property type="entry name" value="PROTEIN NEN2"/>
    <property type="match status" value="1"/>
</dbReference>
<organism evidence="5 6">
    <name type="scientific">Vibrio nitrifigilis</name>
    <dbReference type="NCBI Taxonomy" id="2789781"/>
    <lineage>
        <taxon>Bacteria</taxon>
        <taxon>Pseudomonadati</taxon>
        <taxon>Pseudomonadota</taxon>
        <taxon>Gammaproteobacteria</taxon>
        <taxon>Vibrionales</taxon>
        <taxon>Vibrionaceae</taxon>
        <taxon>Vibrio</taxon>
    </lineage>
</organism>
<accession>A0ABS0GLB1</accession>
<keyword evidence="2" id="KW-0378">Hydrolase</keyword>